<proteinExistence type="predicted"/>
<protein>
    <submittedName>
        <fullName evidence="2">Uncharacterized protein</fullName>
    </submittedName>
</protein>
<dbReference type="Proteomes" id="UP000824504">
    <property type="component" value="Chromosome"/>
</dbReference>
<sequence>MPINHTRTCRQHLSRIAEKDGKNGDPLLHCSDCHHYEVLREAKDRPAVDESEAAQPRTLYFCRAHYNPVTFQGRGCRECGAEKCKRQTPKRRPDGDDNDYRRRIK</sequence>
<feature type="region of interest" description="Disordered" evidence="1">
    <location>
        <begin position="84"/>
        <end position="105"/>
    </location>
</feature>
<evidence type="ECO:0000256" key="1">
    <source>
        <dbReference type="SAM" id="MobiDB-lite"/>
    </source>
</evidence>
<evidence type="ECO:0000313" key="3">
    <source>
        <dbReference type="Proteomes" id="UP000824504"/>
    </source>
</evidence>
<evidence type="ECO:0000313" key="2">
    <source>
        <dbReference type="EMBL" id="QXT63168.1"/>
    </source>
</evidence>
<dbReference type="RefSeq" id="WP_219082810.1">
    <property type="nucleotide sequence ID" value="NZ_CP079216.1"/>
</dbReference>
<accession>A0ABX8SLY2</accession>
<keyword evidence="3" id="KW-1185">Reference proteome</keyword>
<organism evidence="2 3">
    <name type="scientific">Tessaracoccus palaemonis</name>
    <dbReference type="NCBI Taxonomy" id="2829499"/>
    <lineage>
        <taxon>Bacteria</taxon>
        <taxon>Bacillati</taxon>
        <taxon>Actinomycetota</taxon>
        <taxon>Actinomycetes</taxon>
        <taxon>Propionibacteriales</taxon>
        <taxon>Propionibacteriaceae</taxon>
        <taxon>Tessaracoccus</taxon>
    </lineage>
</organism>
<name>A0ABX8SLY2_9ACTN</name>
<reference evidence="2 3" key="1">
    <citation type="submission" date="2021-07" db="EMBL/GenBank/DDBJ databases">
        <title>complete genome sequencing of Tessaracoccus sp.J1M15.</title>
        <authorList>
            <person name="Bae J.-W."/>
            <person name="Kim D.-y."/>
        </authorList>
    </citation>
    <scope>NUCLEOTIDE SEQUENCE [LARGE SCALE GENOMIC DNA]</scope>
    <source>
        <strain evidence="2 3">J1M15</strain>
    </source>
</reference>
<gene>
    <name evidence="2" type="ORF">KDB89_01390</name>
</gene>
<dbReference type="EMBL" id="CP079216">
    <property type="protein sequence ID" value="QXT63168.1"/>
    <property type="molecule type" value="Genomic_DNA"/>
</dbReference>